<reference evidence="3" key="1">
    <citation type="journal article" date="2019" name="Int. J. Syst. Evol. Microbiol.">
        <title>The Global Catalogue of Microorganisms (GCM) 10K type strain sequencing project: providing services to taxonomists for standard genome sequencing and annotation.</title>
        <authorList>
            <consortium name="The Broad Institute Genomics Platform"/>
            <consortium name="The Broad Institute Genome Sequencing Center for Infectious Disease"/>
            <person name="Wu L."/>
            <person name="Ma J."/>
        </authorList>
    </citation>
    <scope>NUCLEOTIDE SEQUENCE [LARGE SCALE GENOMIC DNA]</scope>
    <source>
        <strain evidence="3">JCM 17342</strain>
    </source>
</reference>
<name>A0ABP7SQA6_9PSEU</name>
<dbReference type="EMBL" id="BAABAL010000016">
    <property type="protein sequence ID" value="GAA4014899.1"/>
    <property type="molecule type" value="Genomic_DNA"/>
</dbReference>
<dbReference type="PROSITE" id="PS51186">
    <property type="entry name" value="GNAT"/>
    <property type="match status" value="1"/>
</dbReference>
<evidence type="ECO:0000313" key="2">
    <source>
        <dbReference type="EMBL" id="GAA4014899.1"/>
    </source>
</evidence>
<comment type="caution">
    <text evidence="2">The sequence shown here is derived from an EMBL/GenBank/DDBJ whole genome shotgun (WGS) entry which is preliminary data.</text>
</comment>
<dbReference type="InterPro" id="IPR051531">
    <property type="entry name" value="N-acetyltransferase"/>
</dbReference>
<dbReference type="Pfam" id="PF13302">
    <property type="entry name" value="Acetyltransf_3"/>
    <property type="match status" value="1"/>
</dbReference>
<sequence length="196" mass="22578">MAGTCDDRAMRVFLETERLVLRRFTESDVDNLVELDSDAEVMRYLDDAPTPRSKVENTILPSFLWYYENFPHYGFWAAQDRDGAFLGWFHFRPSEDAPEGEVELGYRLRKSAWGKGYATEGSLALIELGFREADVQRVTAYTMFVNSGSRRVMEKCGLRHVRTFHEEHENPLPGTEHGEVEYALTRDEWLTARAGG</sequence>
<evidence type="ECO:0000259" key="1">
    <source>
        <dbReference type="PROSITE" id="PS51186"/>
    </source>
</evidence>
<dbReference type="Gene3D" id="3.40.630.30">
    <property type="match status" value="1"/>
</dbReference>
<dbReference type="PANTHER" id="PTHR43792">
    <property type="entry name" value="GNAT FAMILY, PUTATIVE (AFU_ORTHOLOGUE AFUA_3G00765)-RELATED-RELATED"/>
    <property type="match status" value="1"/>
</dbReference>
<proteinExistence type="predicted"/>
<feature type="domain" description="N-acetyltransferase" evidence="1">
    <location>
        <begin position="19"/>
        <end position="187"/>
    </location>
</feature>
<dbReference type="PANTHER" id="PTHR43792:SF1">
    <property type="entry name" value="N-ACETYLTRANSFERASE DOMAIN-CONTAINING PROTEIN"/>
    <property type="match status" value="1"/>
</dbReference>
<evidence type="ECO:0000313" key="3">
    <source>
        <dbReference type="Proteomes" id="UP001501747"/>
    </source>
</evidence>
<dbReference type="SUPFAM" id="SSF55729">
    <property type="entry name" value="Acyl-CoA N-acyltransferases (Nat)"/>
    <property type="match status" value="1"/>
</dbReference>
<dbReference type="InterPro" id="IPR016181">
    <property type="entry name" value="Acyl_CoA_acyltransferase"/>
</dbReference>
<gene>
    <name evidence="2" type="ORF">GCM10022247_42250</name>
</gene>
<organism evidence="2 3">
    <name type="scientific">Allokutzneria multivorans</name>
    <dbReference type="NCBI Taxonomy" id="1142134"/>
    <lineage>
        <taxon>Bacteria</taxon>
        <taxon>Bacillati</taxon>
        <taxon>Actinomycetota</taxon>
        <taxon>Actinomycetes</taxon>
        <taxon>Pseudonocardiales</taxon>
        <taxon>Pseudonocardiaceae</taxon>
        <taxon>Allokutzneria</taxon>
    </lineage>
</organism>
<accession>A0ABP7SQA6</accession>
<protein>
    <submittedName>
        <fullName evidence="2">GNAT family N-acetyltransferase</fullName>
    </submittedName>
</protein>
<keyword evidence="3" id="KW-1185">Reference proteome</keyword>
<dbReference type="InterPro" id="IPR000182">
    <property type="entry name" value="GNAT_dom"/>
</dbReference>
<dbReference type="Proteomes" id="UP001501747">
    <property type="component" value="Unassembled WGS sequence"/>
</dbReference>